<evidence type="ECO:0000313" key="10">
    <source>
        <dbReference type="Proteomes" id="UP000430564"/>
    </source>
</evidence>
<protein>
    <recommendedName>
        <fullName evidence="6">ATP-dependent Clp protease ATP-binding subunit ClpX</fullName>
    </recommendedName>
</protein>
<dbReference type="PROSITE" id="PS00676">
    <property type="entry name" value="SIGMA54_INTERACT_2"/>
    <property type="match status" value="1"/>
</dbReference>
<dbReference type="InterPro" id="IPR027417">
    <property type="entry name" value="P-loop_NTPase"/>
</dbReference>
<keyword evidence="2 6" id="KW-0547">Nucleotide-binding</keyword>
<dbReference type="PROSITE" id="PS51902">
    <property type="entry name" value="CLPX_ZB"/>
    <property type="match status" value="1"/>
</dbReference>
<comment type="function">
    <text evidence="6">ATP-dependent specificity component of the Clp protease. It directs the protease to specific substrates. Can perform chaperone functions in the absence of ClpP.</text>
</comment>
<dbReference type="InterPro" id="IPR059188">
    <property type="entry name" value="Znf_CLPX-like"/>
</dbReference>
<comment type="subunit">
    <text evidence="6">Component of the ClpX-ClpP complex. Forms a hexameric ring that, in the presence of ATP, binds to fourteen ClpP subunits assembled into a disk-like structure with a central cavity, resembling the structure of eukaryotic proteasomes.</text>
</comment>
<dbReference type="GO" id="GO:0008270">
    <property type="term" value="F:zinc ion binding"/>
    <property type="evidence" value="ECO:0007669"/>
    <property type="project" value="UniProtKB-UniRule"/>
</dbReference>
<keyword evidence="9" id="KW-0645">Protease</keyword>
<dbReference type="CDD" id="cd19497">
    <property type="entry name" value="RecA-like_ClpX"/>
    <property type="match status" value="1"/>
</dbReference>
<dbReference type="InterPro" id="IPR038366">
    <property type="entry name" value="Znf_CppX_C4_sf"/>
</dbReference>
<organism evidence="9 10">
    <name type="scientific">Sutterella seckii</name>
    <dbReference type="NCBI Taxonomy" id="1944635"/>
    <lineage>
        <taxon>Bacteria</taxon>
        <taxon>Pseudomonadati</taxon>
        <taxon>Pseudomonadota</taxon>
        <taxon>Betaproteobacteria</taxon>
        <taxon>Burkholderiales</taxon>
        <taxon>Sutterellaceae</taxon>
        <taxon>Sutterella</taxon>
    </lineage>
</organism>
<evidence type="ECO:0000256" key="5">
    <source>
        <dbReference type="ARBA" id="ARBA00023186"/>
    </source>
</evidence>
<dbReference type="InterPro" id="IPR025943">
    <property type="entry name" value="Sigma_54_int_dom_ATP-bd_2"/>
</dbReference>
<name>A0A6I1ENW1_9BURK</name>
<dbReference type="GO" id="GO:0140662">
    <property type="term" value="F:ATP-dependent protein folding chaperone"/>
    <property type="evidence" value="ECO:0007669"/>
    <property type="project" value="InterPro"/>
</dbReference>
<dbReference type="Gene3D" id="6.20.220.10">
    <property type="entry name" value="ClpX chaperone, C4-type zinc finger domain"/>
    <property type="match status" value="1"/>
</dbReference>
<feature type="binding site" evidence="6 7">
    <location>
        <position position="9"/>
    </location>
    <ligand>
        <name>Zn(2+)</name>
        <dbReference type="ChEBI" id="CHEBI:29105"/>
    </ligand>
</feature>
<comment type="similarity">
    <text evidence="6 7">Belongs to the ClpX chaperone family.</text>
</comment>
<dbReference type="Gene3D" id="1.10.8.60">
    <property type="match status" value="1"/>
</dbReference>
<dbReference type="GO" id="GO:0046983">
    <property type="term" value="F:protein dimerization activity"/>
    <property type="evidence" value="ECO:0007669"/>
    <property type="project" value="UniProtKB-UniRule"/>
</dbReference>
<feature type="domain" description="ClpX-type ZB" evidence="8">
    <location>
        <begin position="1"/>
        <end position="48"/>
    </location>
</feature>
<reference evidence="9 10" key="1">
    <citation type="submission" date="2019-10" db="EMBL/GenBank/DDBJ databases">
        <title>Genome diversity of Sutterella seckii.</title>
        <authorList>
            <person name="Chaplin A.V."/>
            <person name="Sokolova S.R."/>
            <person name="Mosin K.A."/>
            <person name="Ivanova E.L."/>
            <person name="Kochetkova T.O."/>
            <person name="Goltsov A.Y."/>
            <person name="Trofimov D.Y."/>
            <person name="Efimov B.A."/>
        </authorList>
    </citation>
    <scope>NUCLEOTIDE SEQUENCE [LARGE SCALE GENOMIC DNA]</scope>
    <source>
        <strain evidence="9 10">ASD393</strain>
    </source>
</reference>
<dbReference type="SMART" id="SM01086">
    <property type="entry name" value="ClpB_D2-small"/>
    <property type="match status" value="1"/>
</dbReference>
<dbReference type="Proteomes" id="UP000430564">
    <property type="component" value="Unassembled WGS sequence"/>
</dbReference>
<dbReference type="GO" id="GO:0008233">
    <property type="term" value="F:peptidase activity"/>
    <property type="evidence" value="ECO:0007669"/>
    <property type="project" value="UniProtKB-KW"/>
</dbReference>
<keyword evidence="5 6" id="KW-0143">Chaperone</keyword>
<dbReference type="InterPro" id="IPR046425">
    <property type="entry name" value="ClpX_bact"/>
</dbReference>
<dbReference type="AlphaFoldDB" id="A0A6I1ENW1"/>
<dbReference type="NCBIfam" id="NF003745">
    <property type="entry name" value="PRK05342.1"/>
    <property type="match status" value="1"/>
</dbReference>
<evidence type="ECO:0000259" key="8">
    <source>
        <dbReference type="PROSITE" id="PS51902"/>
    </source>
</evidence>
<gene>
    <name evidence="6 9" type="primary">clpX</name>
    <name evidence="9" type="ORF">GBM95_06860</name>
</gene>
<dbReference type="RefSeq" id="WP_152158430.1">
    <property type="nucleotide sequence ID" value="NZ_WEHX01000039.1"/>
</dbReference>
<evidence type="ECO:0000256" key="1">
    <source>
        <dbReference type="ARBA" id="ARBA00022723"/>
    </source>
</evidence>
<dbReference type="GO" id="GO:0005524">
    <property type="term" value="F:ATP binding"/>
    <property type="evidence" value="ECO:0007669"/>
    <property type="project" value="UniProtKB-UniRule"/>
</dbReference>
<feature type="binding site" evidence="6 7">
    <location>
        <position position="32"/>
    </location>
    <ligand>
        <name>Zn(2+)</name>
        <dbReference type="ChEBI" id="CHEBI:29105"/>
    </ligand>
</feature>
<dbReference type="FunFam" id="3.40.50.300:FF:000005">
    <property type="entry name" value="ATP-dependent Clp protease ATP-binding subunit ClpX"/>
    <property type="match status" value="1"/>
</dbReference>
<dbReference type="GO" id="GO:0009376">
    <property type="term" value="C:HslUV protease complex"/>
    <property type="evidence" value="ECO:0007669"/>
    <property type="project" value="TreeGrafter"/>
</dbReference>
<dbReference type="SUPFAM" id="SSF52540">
    <property type="entry name" value="P-loop containing nucleoside triphosphate hydrolases"/>
    <property type="match status" value="1"/>
</dbReference>
<evidence type="ECO:0000256" key="7">
    <source>
        <dbReference type="PROSITE-ProRule" id="PRU01250"/>
    </source>
</evidence>
<dbReference type="Pfam" id="PF10431">
    <property type="entry name" value="ClpB_D2-small"/>
    <property type="match status" value="1"/>
</dbReference>
<evidence type="ECO:0000256" key="6">
    <source>
        <dbReference type="HAMAP-Rule" id="MF_00175"/>
    </source>
</evidence>
<dbReference type="PANTHER" id="PTHR48102:SF7">
    <property type="entry name" value="ATP-DEPENDENT CLP PROTEASE ATP-BINDING SUBUNIT CLPX-LIKE, MITOCHONDRIAL"/>
    <property type="match status" value="1"/>
</dbReference>
<dbReference type="InterPro" id="IPR010603">
    <property type="entry name" value="Znf_CppX_C4"/>
</dbReference>
<dbReference type="HAMAP" id="MF_00175">
    <property type="entry name" value="ClpX"/>
    <property type="match status" value="1"/>
</dbReference>
<feature type="binding site" evidence="6">
    <location>
        <begin position="133"/>
        <end position="140"/>
    </location>
    <ligand>
        <name>ATP</name>
        <dbReference type="ChEBI" id="CHEBI:30616"/>
    </ligand>
</feature>
<feature type="binding site" evidence="6 7">
    <location>
        <position position="6"/>
    </location>
    <ligand>
        <name>Zn(2+)</name>
        <dbReference type="ChEBI" id="CHEBI:29105"/>
    </ligand>
</feature>
<keyword evidence="9" id="KW-0378">Hydrolase</keyword>
<dbReference type="FunFam" id="1.10.8.60:FF:000002">
    <property type="entry name" value="ATP-dependent Clp protease ATP-binding subunit ClpX"/>
    <property type="match status" value="1"/>
</dbReference>
<dbReference type="Gene3D" id="3.40.50.300">
    <property type="entry name" value="P-loop containing nucleotide triphosphate hydrolases"/>
    <property type="match status" value="1"/>
</dbReference>
<proteinExistence type="inferred from homology"/>
<keyword evidence="3 6" id="KW-0862">Zinc</keyword>
<keyword evidence="1 6" id="KW-0479">Metal-binding</keyword>
<sequence>MAKRYCSFCGRDESQCSALFQGLHGELLCGECVRAMAAELKVEVPGKDAQKTEGEDAQGDAVEKEVFPKKVPTPRELYELLDSYVIGQERAKRTLAVAVFNHYKRLMTQQDKHLKNLEDKVELQKSNVLLVGPTGSGKTLLAQTLARALDVPFAIADATTLTEAGYVGEDVENIVAKLVQAADGNIERAQKGIIYLDEIDKIARKSENPSITRDVSGEGVQQALLKLVEGTIASMPVKGGRKNPGKPMMEVDTSQILFICGGAFDGMERIVRHRTEKSEIGFSGTVIGKRDHDLSELYHQIDTSDLVKYGLIPELVGRLPVITVLDELDEKALIEILTKPKNAIVRQYKVLFKMEDVEIEFTPEALKAIAHQAIERKTGARGLRSIIEGILLDTMFEVPGRKDVAKVVVTEDAVSGKSRPELILRAEGEAAPAAEAPAAG</sequence>
<evidence type="ECO:0000313" key="9">
    <source>
        <dbReference type="EMBL" id="KAB7659622.1"/>
    </source>
</evidence>
<dbReference type="InterPro" id="IPR050052">
    <property type="entry name" value="ATP-dep_Clp_protease_ClpX"/>
</dbReference>
<dbReference type="InterPro" id="IPR004487">
    <property type="entry name" value="Clp_protease_ATP-bd_su_ClpX"/>
</dbReference>
<dbReference type="SMART" id="SM00382">
    <property type="entry name" value="AAA"/>
    <property type="match status" value="1"/>
</dbReference>
<dbReference type="GO" id="GO:0051301">
    <property type="term" value="P:cell division"/>
    <property type="evidence" value="ECO:0007669"/>
    <property type="project" value="TreeGrafter"/>
</dbReference>
<feature type="binding site" evidence="6 7">
    <location>
        <position position="29"/>
    </location>
    <ligand>
        <name>Zn(2+)</name>
        <dbReference type="ChEBI" id="CHEBI:29105"/>
    </ligand>
</feature>
<evidence type="ECO:0000256" key="4">
    <source>
        <dbReference type="ARBA" id="ARBA00022840"/>
    </source>
</evidence>
<dbReference type="InterPro" id="IPR019489">
    <property type="entry name" value="Clp_ATPase_C"/>
</dbReference>
<dbReference type="SMART" id="SM00994">
    <property type="entry name" value="zf-C4_ClpX"/>
    <property type="match status" value="1"/>
</dbReference>
<comment type="caution">
    <text evidence="9">The sequence shown here is derived from an EMBL/GenBank/DDBJ whole genome shotgun (WGS) entry which is preliminary data.</text>
</comment>
<dbReference type="InterPro" id="IPR003593">
    <property type="entry name" value="AAA+_ATPase"/>
</dbReference>
<dbReference type="GO" id="GO:0051603">
    <property type="term" value="P:proteolysis involved in protein catabolic process"/>
    <property type="evidence" value="ECO:0007669"/>
    <property type="project" value="TreeGrafter"/>
</dbReference>
<evidence type="ECO:0000256" key="2">
    <source>
        <dbReference type="ARBA" id="ARBA00022741"/>
    </source>
</evidence>
<dbReference type="EMBL" id="WEHX01000039">
    <property type="protein sequence ID" value="KAB7659622.1"/>
    <property type="molecule type" value="Genomic_DNA"/>
</dbReference>
<keyword evidence="4 6" id="KW-0067">ATP-binding</keyword>
<dbReference type="NCBIfam" id="TIGR00382">
    <property type="entry name" value="clpX"/>
    <property type="match status" value="1"/>
</dbReference>
<dbReference type="OrthoDB" id="9804062at2"/>
<dbReference type="GO" id="GO:0051082">
    <property type="term" value="F:unfolded protein binding"/>
    <property type="evidence" value="ECO:0007669"/>
    <property type="project" value="UniProtKB-UniRule"/>
</dbReference>
<dbReference type="GO" id="GO:0016887">
    <property type="term" value="F:ATP hydrolysis activity"/>
    <property type="evidence" value="ECO:0007669"/>
    <property type="project" value="InterPro"/>
</dbReference>
<evidence type="ECO:0000256" key="3">
    <source>
        <dbReference type="ARBA" id="ARBA00022833"/>
    </source>
</evidence>
<dbReference type="InterPro" id="IPR003959">
    <property type="entry name" value="ATPase_AAA_core"/>
</dbReference>
<dbReference type="Pfam" id="PF07724">
    <property type="entry name" value="AAA_2"/>
    <property type="match status" value="1"/>
</dbReference>
<dbReference type="PANTHER" id="PTHR48102">
    <property type="entry name" value="ATP-DEPENDENT CLP PROTEASE ATP-BINDING SUBUNIT CLPX-LIKE, MITOCHONDRIAL-RELATED"/>
    <property type="match status" value="1"/>
</dbReference>
<accession>A0A6I1ENW1</accession>